<evidence type="ECO:0000313" key="3">
    <source>
        <dbReference type="Proteomes" id="UP001142153"/>
    </source>
</evidence>
<proteinExistence type="predicted"/>
<reference evidence="2" key="1">
    <citation type="submission" date="2022-12" db="EMBL/GenBank/DDBJ databases">
        <authorList>
            <person name="Deng Y."/>
            <person name="Zhang Y.-Q."/>
        </authorList>
    </citation>
    <scope>NUCLEOTIDE SEQUENCE</scope>
    <source>
        <strain evidence="2">CPCC 205372</strain>
    </source>
</reference>
<keyword evidence="3" id="KW-1185">Reference proteome</keyword>
<dbReference type="Proteomes" id="UP001142153">
    <property type="component" value="Unassembled WGS sequence"/>
</dbReference>
<name>A0ABT4PQN9_9MYCO</name>
<feature type="chain" id="PRO_5045721733" description="DUF3558 domain-containing protein" evidence="1">
    <location>
        <begin position="35"/>
        <end position="98"/>
    </location>
</feature>
<dbReference type="RefSeq" id="WP_269893530.1">
    <property type="nucleotide sequence ID" value="NZ_JAPZPY010000002.1"/>
</dbReference>
<sequence>MIFTKPTGRRLTGYLAGSALAVGLALGSAAVADAKPISENTIKSECKAAGGTYGTKRPTNGGSRLSTCTFKDINGNTFTDSYYDGEYTGTNDPRGNPA</sequence>
<keyword evidence="1" id="KW-0732">Signal</keyword>
<comment type="caution">
    <text evidence="2">The sequence shown here is derived from an EMBL/GenBank/DDBJ whole genome shotgun (WGS) entry which is preliminary data.</text>
</comment>
<dbReference type="EMBL" id="JAPZPY010000002">
    <property type="protein sequence ID" value="MCZ8378786.1"/>
    <property type="molecule type" value="Genomic_DNA"/>
</dbReference>
<evidence type="ECO:0008006" key="4">
    <source>
        <dbReference type="Google" id="ProtNLM"/>
    </source>
</evidence>
<organism evidence="2 3">
    <name type="scientific">Mycobacterium hippophais</name>
    <dbReference type="NCBI Taxonomy" id="3016340"/>
    <lineage>
        <taxon>Bacteria</taxon>
        <taxon>Bacillati</taxon>
        <taxon>Actinomycetota</taxon>
        <taxon>Actinomycetes</taxon>
        <taxon>Mycobacteriales</taxon>
        <taxon>Mycobacteriaceae</taxon>
        <taxon>Mycobacterium</taxon>
    </lineage>
</organism>
<accession>A0ABT4PQN9</accession>
<feature type="signal peptide" evidence="1">
    <location>
        <begin position="1"/>
        <end position="34"/>
    </location>
</feature>
<gene>
    <name evidence="2" type="ORF">O6P37_07945</name>
</gene>
<evidence type="ECO:0000313" key="2">
    <source>
        <dbReference type="EMBL" id="MCZ8378786.1"/>
    </source>
</evidence>
<protein>
    <recommendedName>
        <fullName evidence="4">DUF3558 domain-containing protein</fullName>
    </recommendedName>
</protein>
<evidence type="ECO:0000256" key="1">
    <source>
        <dbReference type="SAM" id="SignalP"/>
    </source>
</evidence>